<dbReference type="HOGENOM" id="CLU_1899031_0_0_1"/>
<dbReference type="AlphaFoldDB" id="U5DA34"/>
<proteinExistence type="predicted"/>
<keyword evidence="2" id="KW-0789">Thiol protease inhibitor</keyword>
<keyword evidence="5" id="KW-1185">Reference proteome</keyword>
<dbReference type="EMBL" id="KI392237">
    <property type="protein sequence ID" value="ERN18292.1"/>
    <property type="molecule type" value="Genomic_DNA"/>
</dbReference>
<dbReference type="InterPro" id="IPR046350">
    <property type="entry name" value="Cystatin_sf"/>
</dbReference>
<evidence type="ECO:0000256" key="2">
    <source>
        <dbReference type="ARBA" id="ARBA00022704"/>
    </source>
</evidence>
<gene>
    <name evidence="4" type="ORF">AMTR_s00055p00162880</name>
</gene>
<sequence length="134" mass="15186">MTFSPCPVAGGYCVVAATQSHNRIHAQFAVRTHNSQNLTFLSVVEAQRRVVVEAQRLVVNGLYYKLAIHVRDHPFTRVYEAIVHETPRGRQTLKKFEPLLPLPSPPLFGGYHQTDANEALIQLWPNLQSRKPMT</sequence>
<dbReference type="Gene3D" id="3.10.450.10">
    <property type="match status" value="1"/>
</dbReference>
<feature type="domain" description="Cystatin" evidence="3">
    <location>
        <begin position="25"/>
        <end position="98"/>
    </location>
</feature>
<evidence type="ECO:0000313" key="5">
    <source>
        <dbReference type="Proteomes" id="UP000017836"/>
    </source>
</evidence>
<dbReference type="Pfam" id="PF16845">
    <property type="entry name" value="SQAPI"/>
    <property type="match status" value="1"/>
</dbReference>
<reference evidence="5" key="1">
    <citation type="journal article" date="2013" name="Science">
        <title>The Amborella genome and the evolution of flowering plants.</title>
        <authorList>
            <consortium name="Amborella Genome Project"/>
        </authorList>
    </citation>
    <scope>NUCLEOTIDE SEQUENCE [LARGE SCALE GENOMIC DNA]</scope>
</reference>
<dbReference type="SUPFAM" id="SSF54403">
    <property type="entry name" value="Cystatin/monellin"/>
    <property type="match status" value="1"/>
</dbReference>
<dbReference type="Proteomes" id="UP000017836">
    <property type="component" value="Unassembled WGS sequence"/>
</dbReference>
<keyword evidence="1" id="KW-0646">Protease inhibitor</keyword>
<dbReference type="Gramene" id="ERN18292">
    <property type="protein sequence ID" value="ERN18292"/>
    <property type="gene ID" value="AMTR_s00055p00162880"/>
</dbReference>
<dbReference type="GO" id="GO:0004869">
    <property type="term" value="F:cysteine-type endopeptidase inhibitor activity"/>
    <property type="evidence" value="ECO:0000318"/>
    <property type="project" value="GO_Central"/>
</dbReference>
<accession>U5DA34</accession>
<organism evidence="4 5">
    <name type="scientific">Amborella trichopoda</name>
    <dbReference type="NCBI Taxonomy" id="13333"/>
    <lineage>
        <taxon>Eukaryota</taxon>
        <taxon>Viridiplantae</taxon>
        <taxon>Streptophyta</taxon>
        <taxon>Embryophyta</taxon>
        <taxon>Tracheophyta</taxon>
        <taxon>Spermatophyta</taxon>
        <taxon>Magnoliopsida</taxon>
        <taxon>Amborellales</taxon>
        <taxon>Amborellaceae</taxon>
        <taxon>Amborella</taxon>
    </lineage>
</organism>
<evidence type="ECO:0000259" key="3">
    <source>
        <dbReference type="Pfam" id="PF16845"/>
    </source>
</evidence>
<dbReference type="InterPro" id="IPR000010">
    <property type="entry name" value="Cystatin_dom"/>
</dbReference>
<name>U5DA34_AMBTC</name>
<protein>
    <recommendedName>
        <fullName evidence="3">Cystatin domain-containing protein</fullName>
    </recommendedName>
</protein>
<evidence type="ECO:0000313" key="4">
    <source>
        <dbReference type="EMBL" id="ERN18292.1"/>
    </source>
</evidence>
<evidence type="ECO:0000256" key="1">
    <source>
        <dbReference type="ARBA" id="ARBA00022690"/>
    </source>
</evidence>